<evidence type="ECO:0000313" key="9">
    <source>
        <dbReference type="Proteomes" id="UP000247498"/>
    </source>
</evidence>
<dbReference type="InterPro" id="IPR000719">
    <property type="entry name" value="Prot_kinase_dom"/>
</dbReference>
<feature type="binding site" evidence="5">
    <location>
        <position position="678"/>
    </location>
    <ligand>
        <name>ATP</name>
        <dbReference type="ChEBI" id="CHEBI:30616"/>
    </ligand>
</feature>
<evidence type="ECO:0000256" key="1">
    <source>
        <dbReference type="ARBA" id="ARBA00022679"/>
    </source>
</evidence>
<dbReference type="PANTHER" id="PTHR44329:SF214">
    <property type="entry name" value="PROTEIN KINASE DOMAIN-CONTAINING PROTEIN"/>
    <property type="match status" value="1"/>
</dbReference>
<gene>
    <name evidence="8" type="ORF">Rsub_00088</name>
</gene>
<evidence type="ECO:0000256" key="6">
    <source>
        <dbReference type="SAM" id="MobiDB-lite"/>
    </source>
</evidence>
<dbReference type="SMART" id="SM00220">
    <property type="entry name" value="S_TKc"/>
    <property type="match status" value="1"/>
</dbReference>
<name>A0A2V0NR16_9CHLO</name>
<dbReference type="InterPro" id="IPR008271">
    <property type="entry name" value="Ser/Thr_kinase_AS"/>
</dbReference>
<keyword evidence="1" id="KW-0808">Transferase</keyword>
<keyword evidence="4 5" id="KW-0067">ATP-binding</keyword>
<dbReference type="GO" id="GO:0004674">
    <property type="term" value="F:protein serine/threonine kinase activity"/>
    <property type="evidence" value="ECO:0007669"/>
    <property type="project" value="TreeGrafter"/>
</dbReference>
<dbReference type="STRING" id="307507.A0A2V0NR16"/>
<feature type="domain" description="Protein kinase" evidence="7">
    <location>
        <begin position="651"/>
        <end position="962"/>
    </location>
</feature>
<evidence type="ECO:0000256" key="5">
    <source>
        <dbReference type="PROSITE-ProRule" id="PRU10141"/>
    </source>
</evidence>
<feature type="compositionally biased region" description="Basic and acidic residues" evidence="6">
    <location>
        <begin position="49"/>
        <end position="72"/>
    </location>
</feature>
<feature type="region of interest" description="Disordered" evidence="6">
    <location>
        <begin position="1"/>
        <end position="91"/>
    </location>
</feature>
<evidence type="ECO:0000259" key="7">
    <source>
        <dbReference type="PROSITE" id="PS50011"/>
    </source>
</evidence>
<dbReference type="GO" id="GO:0005524">
    <property type="term" value="F:ATP binding"/>
    <property type="evidence" value="ECO:0007669"/>
    <property type="project" value="UniProtKB-UniRule"/>
</dbReference>
<proteinExistence type="predicted"/>
<sequence length="1109" mass="113882">MGACSSAPQAGECAQPQRQSLTRASDAWHGLQAPQQAASQQRRGGSGLEQHDPPKPKTALQDEQRLQQEQRKQQQHGQAGHQQREARGSADSFNMHTVRKVQRMQQQLALVSGAPALGLLEAVELLTRELDVDLACIVGFPPAAPPNGSSDPGAAGASGPIAGADGARPAVLLSAHGVGAPVVEQCCVMHGGGWSYARLAKQAAEAAAAADAAAEEGDETASSSDGAVSAACILTSAGSGSSGGASAPRDWRALRTETSLRSFALVLIGPADAPLGALAIARQDRHSFDNLEWWTLWLQSAGTGLLHILNSWQVGFICRLLLRLDRLREDEVQFISCLLQGARTFIMRTANASMRVRLALLDAADRSKALVFTDRPDQRGGQKGSASAALPAPDPSEGAVATAINLAGTLLESALAMGKARFVRDITTYLQMSSLPARDLFLTSGDTVASLVIVPLVARDLAFGFGAFYYSLATPCDFENLQECLMGFTSAVTLITHSTLAGRTRALWAHVEAARAHSVRLSAGAGPQHLSQPNTPTPDDGGNTPRGAHALIHFLDEEVEFNSGAADAGGSSAAAAAQGASHTGTGTGSVPLLFGHAAEGSDFGAADSCQLSTVSSRRLCTEAMVEVVQSEIHRNRARSASFTTGTSLVDLVLEKVLGSGGYGTVYRGSWKKITAAIKVFYARSSERDAVKDAVEMAVLSCVHHPNIVSLYTCITDCIETADKDSAGTTSSSGPATLGGSGHVLRPRYRRLLPGEDHEGAICSIVVMEYCDAGTLRGALRRGVFHRCLPGGEVGVDLAAVLEVLIEVAAAIQYCHSLQLVHCDIKAENVLLKSDRSRRLGFTPKLADFGLAKLITGGYITNRSGAGTCTHLAPEMLVAGARITAAVDAFSFGILMYEAYSGSTPYRGLARDAIISAVRDGHLRPAFPRGTPSRFSALAAACWAHDPAKRPGFGAVADALSAMRGEVEAALPSGPAVLAPHGTAAATMAAAAAASAATAAAAAGRVPVLGRGAAALATAPAARQPAAHPPAAAPHTLGQAGAPQAAAAAAAASSTSTPTAAAPPAAAPPTAGPAERAGSQGGTGPGGRIGSADSAPSDAPSLCDMLASGP</sequence>
<dbReference type="InterPro" id="IPR017441">
    <property type="entry name" value="Protein_kinase_ATP_BS"/>
</dbReference>
<dbReference type="Gene3D" id="3.30.200.20">
    <property type="entry name" value="Phosphorylase Kinase, domain 1"/>
    <property type="match status" value="1"/>
</dbReference>
<feature type="region of interest" description="Disordered" evidence="6">
    <location>
        <begin position="374"/>
        <end position="394"/>
    </location>
</feature>
<feature type="region of interest" description="Disordered" evidence="6">
    <location>
        <begin position="523"/>
        <end position="547"/>
    </location>
</feature>
<dbReference type="InParanoid" id="A0A2V0NR16"/>
<evidence type="ECO:0000256" key="4">
    <source>
        <dbReference type="ARBA" id="ARBA00022840"/>
    </source>
</evidence>
<evidence type="ECO:0000256" key="3">
    <source>
        <dbReference type="ARBA" id="ARBA00022777"/>
    </source>
</evidence>
<feature type="compositionally biased region" description="Low complexity" evidence="6">
    <location>
        <begin position="1032"/>
        <end position="1063"/>
    </location>
</feature>
<dbReference type="Gene3D" id="1.10.510.10">
    <property type="entry name" value="Transferase(Phosphotransferase) domain 1"/>
    <property type="match status" value="1"/>
</dbReference>
<organism evidence="8 9">
    <name type="scientific">Raphidocelis subcapitata</name>
    <dbReference type="NCBI Taxonomy" id="307507"/>
    <lineage>
        <taxon>Eukaryota</taxon>
        <taxon>Viridiplantae</taxon>
        <taxon>Chlorophyta</taxon>
        <taxon>core chlorophytes</taxon>
        <taxon>Chlorophyceae</taxon>
        <taxon>CS clade</taxon>
        <taxon>Sphaeropleales</taxon>
        <taxon>Selenastraceae</taxon>
        <taxon>Raphidocelis</taxon>
    </lineage>
</organism>
<keyword evidence="3" id="KW-0418">Kinase</keyword>
<evidence type="ECO:0000256" key="2">
    <source>
        <dbReference type="ARBA" id="ARBA00022741"/>
    </source>
</evidence>
<dbReference type="Proteomes" id="UP000247498">
    <property type="component" value="Unassembled WGS sequence"/>
</dbReference>
<feature type="compositionally biased region" description="Gly residues" evidence="6">
    <location>
        <begin position="1078"/>
        <end position="1088"/>
    </location>
</feature>
<evidence type="ECO:0000313" key="8">
    <source>
        <dbReference type="EMBL" id="GBF87377.1"/>
    </source>
</evidence>
<comment type="caution">
    <text evidence="8">The sequence shown here is derived from an EMBL/GenBank/DDBJ whole genome shotgun (WGS) entry which is preliminary data.</text>
</comment>
<dbReference type="Pfam" id="PF00069">
    <property type="entry name" value="Pkinase"/>
    <property type="match status" value="1"/>
</dbReference>
<dbReference type="PROSITE" id="PS00108">
    <property type="entry name" value="PROTEIN_KINASE_ST"/>
    <property type="match status" value="1"/>
</dbReference>
<feature type="region of interest" description="Disordered" evidence="6">
    <location>
        <begin position="1019"/>
        <end position="1109"/>
    </location>
</feature>
<dbReference type="PANTHER" id="PTHR44329">
    <property type="entry name" value="SERINE/THREONINE-PROTEIN KINASE TNNI3K-RELATED"/>
    <property type="match status" value="1"/>
</dbReference>
<accession>A0A2V0NR16</accession>
<dbReference type="EMBL" id="BDRX01000001">
    <property type="protein sequence ID" value="GBF87377.1"/>
    <property type="molecule type" value="Genomic_DNA"/>
</dbReference>
<dbReference type="PROSITE" id="PS00107">
    <property type="entry name" value="PROTEIN_KINASE_ATP"/>
    <property type="match status" value="1"/>
</dbReference>
<dbReference type="InterPro" id="IPR051681">
    <property type="entry name" value="Ser/Thr_Kinases-Pseudokinases"/>
</dbReference>
<dbReference type="PROSITE" id="PS50011">
    <property type="entry name" value="PROTEIN_KINASE_DOM"/>
    <property type="match status" value="1"/>
</dbReference>
<keyword evidence="2 5" id="KW-0547">Nucleotide-binding</keyword>
<keyword evidence="9" id="KW-1185">Reference proteome</keyword>
<dbReference type="InterPro" id="IPR011009">
    <property type="entry name" value="Kinase-like_dom_sf"/>
</dbReference>
<feature type="compositionally biased region" description="Low complexity" evidence="6">
    <location>
        <begin position="32"/>
        <end position="43"/>
    </location>
</feature>
<protein>
    <recommendedName>
        <fullName evidence="7">Protein kinase domain-containing protein</fullName>
    </recommendedName>
</protein>
<reference evidence="8 9" key="1">
    <citation type="journal article" date="2018" name="Sci. Rep.">
        <title>Raphidocelis subcapitata (=Pseudokirchneriella subcapitata) provides an insight into genome evolution and environmental adaptations in the Sphaeropleales.</title>
        <authorList>
            <person name="Suzuki S."/>
            <person name="Yamaguchi H."/>
            <person name="Nakajima N."/>
            <person name="Kawachi M."/>
        </authorList>
    </citation>
    <scope>NUCLEOTIDE SEQUENCE [LARGE SCALE GENOMIC DNA]</scope>
    <source>
        <strain evidence="8 9">NIES-35</strain>
    </source>
</reference>
<dbReference type="OrthoDB" id="6219513at2759"/>
<feature type="compositionally biased region" description="Low complexity" evidence="6">
    <location>
        <begin position="1090"/>
        <end position="1100"/>
    </location>
</feature>
<dbReference type="SUPFAM" id="SSF56112">
    <property type="entry name" value="Protein kinase-like (PK-like)"/>
    <property type="match status" value="1"/>
</dbReference>
<dbReference type="AlphaFoldDB" id="A0A2V0NR16"/>